<dbReference type="InterPro" id="IPR036102">
    <property type="entry name" value="OsmC/Ohrsf"/>
</dbReference>
<dbReference type="InterPro" id="IPR003718">
    <property type="entry name" value="OsmC/Ohr_fam"/>
</dbReference>
<reference evidence="1 2" key="1">
    <citation type="submission" date="2016-05" db="EMBL/GenBank/DDBJ databases">
        <title>Single-cell genome of chain-forming Candidatus Thiomargarita nelsonii and comparison to other large sulfur-oxidizing bacteria.</title>
        <authorList>
            <person name="Winkel M."/>
            <person name="Salman V."/>
            <person name="Woyke T."/>
            <person name="Schulz-Vogt H."/>
            <person name="Richter M."/>
            <person name="Flood B."/>
            <person name="Bailey J."/>
            <person name="Amann R."/>
            <person name="Mussmann M."/>
        </authorList>
    </citation>
    <scope>NUCLEOTIDE SEQUENCE [LARGE SCALE GENOMIC DNA]</scope>
    <source>
        <strain evidence="1 2">THI036</strain>
    </source>
</reference>
<name>A0A176S4G0_9GAMM</name>
<dbReference type="Proteomes" id="UP000076962">
    <property type="component" value="Unassembled WGS sequence"/>
</dbReference>
<dbReference type="EMBL" id="LUTY01000612">
    <property type="protein sequence ID" value="OAD23001.1"/>
    <property type="molecule type" value="Genomic_DNA"/>
</dbReference>
<comment type="caution">
    <text evidence="1">The sequence shown here is derived from an EMBL/GenBank/DDBJ whole genome shotgun (WGS) entry which is preliminary data.</text>
</comment>
<dbReference type="AlphaFoldDB" id="A0A176S4G0"/>
<evidence type="ECO:0000313" key="1">
    <source>
        <dbReference type="EMBL" id="OAD23001.1"/>
    </source>
</evidence>
<sequence length="155" mass="17442">MLVMATMKKLEIGAKLVDNFKFESHIRNHQFIIDQPPKAGGKDEGPSPLEYLCLSLAACVVTVGQIMAKQKRIKLRNIEAKVEAEVDSDVFMGKGQEHRAGFLGFKILTKIDADMSLEEKKAFLKELDSRCPISENLQHTTPVTLEVDEYFFLSI</sequence>
<dbReference type="PANTHER" id="PTHR35368:SF1">
    <property type="entry name" value="HYDROPEROXIDE REDUCTASE"/>
    <property type="match status" value="1"/>
</dbReference>
<keyword evidence="2" id="KW-1185">Reference proteome</keyword>
<dbReference type="SUPFAM" id="SSF82784">
    <property type="entry name" value="OsmC-like"/>
    <property type="match status" value="1"/>
</dbReference>
<organism evidence="1 2">
    <name type="scientific">Candidatus Thiomargarita nelsonii</name>
    <dbReference type="NCBI Taxonomy" id="1003181"/>
    <lineage>
        <taxon>Bacteria</taxon>
        <taxon>Pseudomonadati</taxon>
        <taxon>Pseudomonadota</taxon>
        <taxon>Gammaproteobacteria</taxon>
        <taxon>Thiotrichales</taxon>
        <taxon>Thiotrichaceae</taxon>
        <taxon>Thiomargarita</taxon>
    </lineage>
</organism>
<dbReference type="Pfam" id="PF02566">
    <property type="entry name" value="OsmC"/>
    <property type="match status" value="1"/>
</dbReference>
<dbReference type="InterPro" id="IPR052924">
    <property type="entry name" value="OsmC/Ohr_hydroprdx_reductase"/>
</dbReference>
<gene>
    <name evidence="1" type="ORF">THIOM_001173</name>
</gene>
<accession>A0A176S4G0</accession>
<proteinExistence type="predicted"/>
<evidence type="ECO:0000313" key="2">
    <source>
        <dbReference type="Proteomes" id="UP000076962"/>
    </source>
</evidence>
<dbReference type="Gene3D" id="3.30.300.20">
    <property type="match status" value="1"/>
</dbReference>
<dbReference type="InterPro" id="IPR015946">
    <property type="entry name" value="KH_dom-like_a/b"/>
</dbReference>
<dbReference type="PANTHER" id="PTHR35368">
    <property type="entry name" value="HYDROPEROXIDE REDUCTASE"/>
    <property type="match status" value="1"/>
</dbReference>
<protein>
    <submittedName>
        <fullName evidence="1">OsmC family protein</fullName>
    </submittedName>
</protein>